<proteinExistence type="evidence at transcript level"/>
<dbReference type="EMBL" id="KP184919">
    <property type="protein sequence ID" value="AKO71445.1"/>
    <property type="molecule type" value="Genomic_DNA"/>
</dbReference>
<reference evidence="2" key="3">
    <citation type="journal article" date="2015" name="Front. Plant Sci.">
        <title>The novel and taxonomically restricted Ah24 gene from grain amaranth (Amaranthus hypochondriacus) has a dual role in development and defense.</title>
        <authorList>
            <person name="Massange-Sanchez J.A."/>
            <person name="Palmeros-Suarez P.A."/>
            <person name="Martinez-Gallardo N.A."/>
            <person name="Castrillon-Arbelaez P.A."/>
            <person name="Aviles-Arnaut H."/>
            <person name="Alatorre-Cobos F."/>
            <person name="Tiessen A."/>
            <person name="Delano-Frier J.P."/>
        </authorList>
    </citation>
    <scope>NUCLEOTIDE SEQUENCE</scope>
</reference>
<organism evidence="1">
    <name type="scientific">Amaranthus hypochondriacus</name>
    <name type="common">Prince-of-Wales feather</name>
    <name type="synonym">Amaranthus hybridus var. hypochondriacus</name>
    <dbReference type="NCBI Taxonomy" id="28502"/>
    <lineage>
        <taxon>Eukaryota</taxon>
        <taxon>Viridiplantae</taxon>
        <taxon>Streptophyta</taxon>
        <taxon>Embryophyta</taxon>
        <taxon>Tracheophyta</taxon>
        <taxon>Spermatophyta</taxon>
        <taxon>Magnoliopsida</taxon>
        <taxon>eudicotyledons</taxon>
        <taxon>Gunneridae</taxon>
        <taxon>Pentapetalae</taxon>
        <taxon>Caryophyllales</taxon>
        <taxon>Amaranthaceae</taxon>
        <taxon>Amaranthus</taxon>
    </lineage>
</organism>
<protein>
    <submittedName>
        <fullName evidence="1">Ah24</fullName>
    </submittedName>
</protein>
<evidence type="ECO:0000313" key="2">
    <source>
        <dbReference type="EMBL" id="AKO71445.1"/>
    </source>
</evidence>
<gene>
    <name evidence="1" type="primary">Ah24</name>
</gene>
<accession>S4S5M3</accession>
<reference evidence="1" key="1">
    <citation type="submission" date="2011-07" db="EMBL/GenBank/DDBJ databases">
        <title>Expression analysis and molecular characterization of (a)biotic stress-induced gene Ah24 in Amaranthus hypochondriacus.</title>
        <authorList>
            <person name="Delano-Frier J.P.Sr."/>
            <person name="Massange-Sanchez J.A.Sr."/>
        </authorList>
    </citation>
    <scope>NUCLEOTIDE SEQUENCE</scope>
</reference>
<dbReference type="EMBL" id="JN384107">
    <property type="protein sequence ID" value="AET95868.1"/>
    <property type="molecule type" value="mRNA"/>
</dbReference>
<name>S4S5M3_AMAHP</name>
<sequence>MAEIEAQVYSVEDKNADHDKIKSDSKAKASNTVDLRTSCTNLTAKLVRRLEKEHFWAGRAVTVLSAIAPGTYGVPTQRGELPAGVKWGVAYADGPDSTARKWVVAFDTAAQKAYAEAGPTGPIDWNVVEVKLGFSGSKTEVEDPILGGKCTDEIDGLNAWATFR</sequence>
<evidence type="ECO:0000313" key="1">
    <source>
        <dbReference type="EMBL" id="AET95868.1"/>
    </source>
</evidence>
<dbReference type="AlphaFoldDB" id="S4S5M3"/>
<reference evidence="2" key="2">
    <citation type="submission" date="2014-11" db="EMBL/GenBank/DDBJ databases">
        <authorList>
            <person name="Zhu J."/>
            <person name="Qi W."/>
            <person name="Song R."/>
        </authorList>
    </citation>
    <scope>NUCLEOTIDE SEQUENCE</scope>
</reference>